<protein>
    <recommendedName>
        <fullName evidence="6">Lipase domain-containing protein</fullName>
    </recommendedName>
</protein>
<evidence type="ECO:0000259" key="6">
    <source>
        <dbReference type="Pfam" id="PF00151"/>
    </source>
</evidence>
<comment type="caution">
    <text evidence="7">The sequence shown here is derived from an EMBL/GenBank/DDBJ whole genome shotgun (WGS) entry which is preliminary data.</text>
</comment>
<evidence type="ECO:0000256" key="3">
    <source>
        <dbReference type="ARBA" id="ARBA00022525"/>
    </source>
</evidence>
<dbReference type="GO" id="GO:0005615">
    <property type="term" value="C:extracellular space"/>
    <property type="evidence" value="ECO:0007669"/>
    <property type="project" value="TreeGrafter"/>
</dbReference>
<sequence>MFGASSTFRSGGWSALAQVVALLAGAACFACCWFAVSDVLLAPAVSGHSDTTKPSAALEFDDEPSPYAVWSAVASSITQWRRTHVSRMRRSAGTSTAERGVCYDSLGCYREDNGSGLPNALPEEPGSIGTRFYLSSRRSREPRLLGDAAYFNASKPVKLIIHGFGSSGKRSWVRRMVDALLTAGDVNVVVVDWEKGATLPNYVQAAANARLVGRQVAQAVRRLMRLGARRRDFHLVGFSLGAHVAGFAGAELRNLSRITGAGGTGDDSGLVSGTLGGLPMLHKLSRQGGVSKRLIECTLPPRE</sequence>
<keyword evidence="8" id="KW-1185">Reference proteome</keyword>
<accession>A0A9J6H6S0</accession>
<keyword evidence="5" id="KW-1133">Transmembrane helix</keyword>
<keyword evidence="5" id="KW-0812">Transmembrane</keyword>
<dbReference type="OrthoDB" id="6422033at2759"/>
<dbReference type="OMA" id="CIANRRA"/>
<dbReference type="PRINTS" id="PR00821">
    <property type="entry name" value="TAGLIPASE"/>
</dbReference>
<dbReference type="Gene3D" id="3.40.50.1820">
    <property type="entry name" value="alpha/beta hydrolase"/>
    <property type="match status" value="1"/>
</dbReference>
<dbReference type="GO" id="GO:0016298">
    <property type="term" value="F:lipase activity"/>
    <property type="evidence" value="ECO:0007669"/>
    <property type="project" value="InterPro"/>
</dbReference>
<dbReference type="SUPFAM" id="SSF53474">
    <property type="entry name" value="alpha/beta-Hydrolases"/>
    <property type="match status" value="1"/>
</dbReference>
<dbReference type="InterPro" id="IPR029058">
    <property type="entry name" value="AB_hydrolase_fold"/>
</dbReference>
<comment type="similarity">
    <text evidence="2 4">Belongs to the AB hydrolase superfamily. Lipase family.</text>
</comment>
<keyword evidence="5" id="KW-0472">Membrane</keyword>
<dbReference type="VEuPathDB" id="VectorBase:HLOH_059333"/>
<evidence type="ECO:0000256" key="5">
    <source>
        <dbReference type="SAM" id="Phobius"/>
    </source>
</evidence>
<keyword evidence="3" id="KW-0964">Secreted</keyword>
<evidence type="ECO:0000313" key="8">
    <source>
        <dbReference type="Proteomes" id="UP000821853"/>
    </source>
</evidence>
<dbReference type="InterPro" id="IPR000734">
    <property type="entry name" value="TAG_lipase"/>
</dbReference>
<evidence type="ECO:0000313" key="7">
    <source>
        <dbReference type="EMBL" id="KAH9382404.1"/>
    </source>
</evidence>
<organism evidence="7 8">
    <name type="scientific">Haemaphysalis longicornis</name>
    <name type="common">Bush tick</name>
    <dbReference type="NCBI Taxonomy" id="44386"/>
    <lineage>
        <taxon>Eukaryota</taxon>
        <taxon>Metazoa</taxon>
        <taxon>Ecdysozoa</taxon>
        <taxon>Arthropoda</taxon>
        <taxon>Chelicerata</taxon>
        <taxon>Arachnida</taxon>
        <taxon>Acari</taxon>
        <taxon>Parasitiformes</taxon>
        <taxon>Ixodida</taxon>
        <taxon>Ixodoidea</taxon>
        <taxon>Ixodidae</taxon>
        <taxon>Haemaphysalinae</taxon>
        <taxon>Haemaphysalis</taxon>
    </lineage>
</organism>
<gene>
    <name evidence="7" type="ORF">HPB48_005550</name>
</gene>
<proteinExistence type="inferred from homology"/>
<dbReference type="InterPro" id="IPR013818">
    <property type="entry name" value="Lipase"/>
</dbReference>
<dbReference type="Pfam" id="PF00151">
    <property type="entry name" value="Lipase"/>
    <property type="match status" value="1"/>
</dbReference>
<dbReference type="Proteomes" id="UP000821853">
    <property type="component" value="Chromosome 9"/>
</dbReference>
<dbReference type="PANTHER" id="PTHR11610">
    <property type="entry name" value="LIPASE"/>
    <property type="match status" value="1"/>
</dbReference>
<name>A0A9J6H6S0_HAELO</name>
<feature type="transmembrane region" description="Helical" evidence="5">
    <location>
        <begin position="12"/>
        <end position="36"/>
    </location>
</feature>
<evidence type="ECO:0000256" key="1">
    <source>
        <dbReference type="ARBA" id="ARBA00004613"/>
    </source>
</evidence>
<dbReference type="AlphaFoldDB" id="A0A9J6H6S0"/>
<dbReference type="EMBL" id="JABSTR010000011">
    <property type="protein sequence ID" value="KAH9382404.1"/>
    <property type="molecule type" value="Genomic_DNA"/>
</dbReference>
<evidence type="ECO:0000256" key="4">
    <source>
        <dbReference type="RuleBase" id="RU004262"/>
    </source>
</evidence>
<dbReference type="PANTHER" id="PTHR11610:SF186">
    <property type="entry name" value="FI22312P1"/>
    <property type="match status" value="1"/>
</dbReference>
<dbReference type="GO" id="GO:0016042">
    <property type="term" value="P:lipid catabolic process"/>
    <property type="evidence" value="ECO:0007669"/>
    <property type="project" value="TreeGrafter"/>
</dbReference>
<evidence type="ECO:0000256" key="2">
    <source>
        <dbReference type="ARBA" id="ARBA00010701"/>
    </source>
</evidence>
<reference evidence="7 8" key="1">
    <citation type="journal article" date="2020" name="Cell">
        <title>Large-Scale Comparative Analyses of Tick Genomes Elucidate Their Genetic Diversity and Vector Capacities.</title>
        <authorList>
            <consortium name="Tick Genome and Microbiome Consortium (TIGMIC)"/>
            <person name="Jia N."/>
            <person name="Wang J."/>
            <person name="Shi W."/>
            <person name="Du L."/>
            <person name="Sun Y."/>
            <person name="Zhan W."/>
            <person name="Jiang J.F."/>
            <person name="Wang Q."/>
            <person name="Zhang B."/>
            <person name="Ji P."/>
            <person name="Bell-Sakyi L."/>
            <person name="Cui X.M."/>
            <person name="Yuan T.T."/>
            <person name="Jiang B.G."/>
            <person name="Yang W.F."/>
            <person name="Lam T.T."/>
            <person name="Chang Q.C."/>
            <person name="Ding S.J."/>
            <person name="Wang X.J."/>
            <person name="Zhu J.G."/>
            <person name="Ruan X.D."/>
            <person name="Zhao L."/>
            <person name="Wei J.T."/>
            <person name="Ye R.Z."/>
            <person name="Que T.C."/>
            <person name="Du C.H."/>
            <person name="Zhou Y.H."/>
            <person name="Cheng J.X."/>
            <person name="Dai P.F."/>
            <person name="Guo W.B."/>
            <person name="Han X.H."/>
            <person name="Huang E.J."/>
            <person name="Li L.F."/>
            <person name="Wei W."/>
            <person name="Gao Y.C."/>
            <person name="Liu J.Z."/>
            <person name="Shao H.Z."/>
            <person name="Wang X."/>
            <person name="Wang C.C."/>
            <person name="Yang T.C."/>
            <person name="Huo Q.B."/>
            <person name="Li W."/>
            <person name="Chen H.Y."/>
            <person name="Chen S.E."/>
            <person name="Zhou L.G."/>
            <person name="Ni X.B."/>
            <person name="Tian J.H."/>
            <person name="Sheng Y."/>
            <person name="Liu T."/>
            <person name="Pan Y.S."/>
            <person name="Xia L.Y."/>
            <person name="Li J."/>
            <person name="Zhao F."/>
            <person name="Cao W.C."/>
        </authorList>
    </citation>
    <scope>NUCLEOTIDE SEQUENCE [LARGE SCALE GENOMIC DNA]</scope>
    <source>
        <strain evidence="7">HaeL-2018</strain>
    </source>
</reference>
<comment type="subcellular location">
    <subcellularLocation>
        <location evidence="1">Secreted</location>
    </subcellularLocation>
</comment>
<feature type="domain" description="Lipase" evidence="6">
    <location>
        <begin position="148"/>
        <end position="261"/>
    </location>
</feature>